<evidence type="ECO:0000313" key="2">
    <source>
        <dbReference type="Proteomes" id="UP001146120"/>
    </source>
</evidence>
<comment type="caution">
    <text evidence="1">The sequence shown here is derived from an EMBL/GenBank/DDBJ whole genome shotgun (WGS) entry which is preliminary data.</text>
</comment>
<accession>A0AAV2Z166</accession>
<gene>
    <name evidence="1" type="ORF">N0F65_010227</name>
</gene>
<dbReference type="EMBL" id="DAKRPA010000089">
    <property type="protein sequence ID" value="DAZ99143.1"/>
    <property type="molecule type" value="Genomic_DNA"/>
</dbReference>
<protein>
    <submittedName>
        <fullName evidence="1">Uncharacterized protein</fullName>
    </submittedName>
</protein>
<evidence type="ECO:0000313" key="1">
    <source>
        <dbReference type="EMBL" id="DAZ99143.1"/>
    </source>
</evidence>
<dbReference type="Proteomes" id="UP001146120">
    <property type="component" value="Unassembled WGS sequence"/>
</dbReference>
<dbReference type="AlphaFoldDB" id="A0AAV2Z166"/>
<sequence>MDPAQGSVTPSAITSWTWLQWQSLYNASVSNPRLLQQIYRQGPRIRAKILISRSVSLPEVIAGQAQFLDQLSSFLAVNADRLNVEYVETNAASEADLTAYFLSVGISALPSPVAMPTSTLQDAIDSERTRLVSVLTSGRTINGLVVGLDSIQAFGSPSVLTDTAIDGEVFYQIDFKPWVGLRLVIFSNSMLATSSVTTLRTDPYRNLRFRFFLLSQLSVLHLESSDILVRDVIPIPSDIYNEAVSLVTIEVHVNSDQYRSAVDGDLRNESAADAFSLLEPQWSIVGVDLDQAADTLIVPTLTVDAPVLGDEPHQSAFVWIQVSGLDLQSLEANPWAILDAVRNLVSQASGFNDYQITLKSAKWAQQILDPTIANSIVLVLHVRRDNNNVAISTVDSALAYTPLVAPTGGFLNYTQIIEWHGASRAPPQPLQPHIQANLTVEGPRAQALGYGTDAMLEFRLRTAMLVLLQQIQVLNDDIELIDYRPAHSRQSNSLTGLVTSATLTYQVKISQQSQRQGVSMLLLSDRFKRMVELYTLAQLQVLEVELDLHADNSQVRDRWLPGGFGHTPVAPTVFLSPPSGSLTQVYRFDAPLPEPSGQSSGTVDPQMQRSLPTCNDNTPGTAVCIALHVGTTIESHRWFLRAIESDSEIMTMSITMPPSVPVTSSTGTVSPGLPTSRMLPSPWPPSQPGPWVPLVETPSSWIFMAPPTDVSELRFVFERLPNENEGVDYEGEPSTLVVSVSNVWNSTSFPVAVTSALVAATPAGRASVSVDDVYPSPWSLDMTLVLEPYRLGGLFSTDEQPIPCQQCVDLWNQCEASVECHAIGECFQSTLRSDALLFGKVMFSDTLGGRLSLTSLMHSCLAPPWTTTARSLFLRGLSCAEGVKCPVATFVSAPGASLVLQYTPRHQTITFGLTFQCTLRFLLASTGVSRDFVGLTQQSINTTPLQDGIQALYGDNGVNVKVAVVTDPRLKTVRMDIQYAFATELPFVSAVTGAIPTIATVDTEDLVLLAKQQ</sequence>
<reference evidence="1" key="2">
    <citation type="journal article" date="2023" name="Microbiol Resour">
        <title>Decontamination and Annotation of the Draft Genome Sequence of the Oomycete Lagenidium giganteum ARSEF 373.</title>
        <authorList>
            <person name="Morgan W.R."/>
            <person name="Tartar A."/>
        </authorList>
    </citation>
    <scope>NUCLEOTIDE SEQUENCE</scope>
    <source>
        <strain evidence="1">ARSEF 373</strain>
    </source>
</reference>
<organism evidence="1 2">
    <name type="scientific">Lagenidium giganteum</name>
    <dbReference type="NCBI Taxonomy" id="4803"/>
    <lineage>
        <taxon>Eukaryota</taxon>
        <taxon>Sar</taxon>
        <taxon>Stramenopiles</taxon>
        <taxon>Oomycota</taxon>
        <taxon>Peronosporomycetes</taxon>
        <taxon>Pythiales</taxon>
        <taxon>Pythiaceae</taxon>
    </lineage>
</organism>
<proteinExistence type="predicted"/>
<name>A0AAV2Z166_9STRA</name>
<reference evidence="1" key="1">
    <citation type="submission" date="2022-11" db="EMBL/GenBank/DDBJ databases">
        <authorList>
            <person name="Morgan W.R."/>
            <person name="Tartar A."/>
        </authorList>
    </citation>
    <scope>NUCLEOTIDE SEQUENCE</scope>
    <source>
        <strain evidence="1">ARSEF 373</strain>
    </source>
</reference>
<keyword evidence="2" id="KW-1185">Reference proteome</keyword>